<dbReference type="PANTHER" id="PTHR43685">
    <property type="entry name" value="GLYCOSYLTRANSFERASE"/>
    <property type="match status" value="1"/>
</dbReference>
<dbReference type="GO" id="GO:0016757">
    <property type="term" value="F:glycosyltransferase activity"/>
    <property type="evidence" value="ECO:0007669"/>
    <property type="project" value="UniProtKB-KW"/>
</dbReference>
<dbReference type="PANTHER" id="PTHR43685:SF5">
    <property type="entry name" value="GLYCOSYLTRANSFERASE EPSE-RELATED"/>
    <property type="match status" value="1"/>
</dbReference>
<evidence type="ECO:0000259" key="4">
    <source>
        <dbReference type="Pfam" id="PF00535"/>
    </source>
</evidence>
<dbReference type="InterPro" id="IPR029044">
    <property type="entry name" value="Nucleotide-diphossugar_trans"/>
</dbReference>
<dbReference type="InterPro" id="IPR050834">
    <property type="entry name" value="Glycosyltransf_2"/>
</dbReference>
<evidence type="ECO:0000256" key="3">
    <source>
        <dbReference type="ARBA" id="ARBA00022679"/>
    </source>
</evidence>
<dbReference type="InterPro" id="IPR001173">
    <property type="entry name" value="Glyco_trans_2-like"/>
</dbReference>
<evidence type="ECO:0000313" key="6">
    <source>
        <dbReference type="Proteomes" id="UP000219573"/>
    </source>
</evidence>
<proteinExistence type="inferred from homology"/>
<protein>
    <submittedName>
        <fullName evidence="5">Intein N-terminal splicing region</fullName>
    </submittedName>
</protein>
<sequence length="281" mass="33422">MKNIKFSVLLSVYFRENPDYLKKSLNSIIDQTVKPDEIVLVKDGELTKELDEVIDEFISKYTALFKVITFNENRGLGIALYEGVKACSYDIIARMDTDDIAKKDRFEKQINIFKERLDIDLVGSWIDEFELETNNVISQRRVPKTNKEIIKFAKQRCPFNHPTVMYRKESVLNSGNYQEFLWNEDYYLWVRMLVNGCEMYNIQESLLYFRTGKDMFKRRGGLRYALQDIMLQKEFLKLGFVNIFEFLYNILIRTSIRLIPNNLRGLFYKKFLREGGEKVEY</sequence>
<dbReference type="Gene3D" id="3.90.550.10">
    <property type="entry name" value="Spore Coat Polysaccharide Biosynthesis Protein SpsA, Chain A"/>
    <property type="match status" value="1"/>
</dbReference>
<comment type="similarity">
    <text evidence="1">Belongs to the glycosyltransferase 2 family.</text>
</comment>
<evidence type="ECO:0000313" key="5">
    <source>
        <dbReference type="EMBL" id="SNY15328.1"/>
    </source>
</evidence>
<dbReference type="SUPFAM" id="SSF53448">
    <property type="entry name" value="Nucleotide-diphospho-sugar transferases"/>
    <property type="match status" value="1"/>
</dbReference>
<dbReference type="Proteomes" id="UP000219573">
    <property type="component" value="Unassembled WGS sequence"/>
</dbReference>
<gene>
    <name evidence="5" type="ORF">SAMN06265827_10318</name>
</gene>
<reference evidence="6" key="1">
    <citation type="submission" date="2017-09" db="EMBL/GenBank/DDBJ databases">
        <authorList>
            <person name="Varghese N."/>
            <person name="Submissions S."/>
        </authorList>
    </citation>
    <scope>NUCLEOTIDE SEQUENCE [LARGE SCALE GENOMIC DNA]</scope>
    <source>
        <strain evidence="6">MSL47</strain>
    </source>
</reference>
<dbReference type="AlphaFoldDB" id="A0A285FW08"/>
<organism evidence="5 6">
    <name type="scientific">Orenia metallireducens</name>
    <dbReference type="NCBI Taxonomy" id="1413210"/>
    <lineage>
        <taxon>Bacteria</taxon>
        <taxon>Bacillati</taxon>
        <taxon>Bacillota</taxon>
        <taxon>Clostridia</taxon>
        <taxon>Halanaerobiales</taxon>
        <taxon>Halobacteroidaceae</taxon>
        <taxon>Orenia</taxon>
    </lineage>
</organism>
<keyword evidence="3" id="KW-0808">Transferase</keyword>
<name>A0A285FW08_9FIRM</name>
<keyword evidence="2" id="KW-0328">Glycosyltransferase</keyword>
<evidence type="ECO:0000256" key="1">
    <source>
        <dbReference type="ARBA" id="ARBA00006739"/>
    </source>
</evidence>
<evidence type="ECO:0000256" key="2">
    <source>
        <dbReference type="ARBA" id="ARBA00022676"/>
    </source>
</evidence>
<feature type="domain" description="Glycosyltransferase 2-like" evidence="4">
    <location>
        <begin position="7"/>
        <end position="172"/>
    </location>
</feature>
<accession>A0A285FW08</accession>
<keyword evidence="6" id="KW-1185">Reference proteome</keyword>
<dbReference type="EMBL" id="OBDZ01000003">
    <property type="protein sequence ID" value="SNY15328.1"/>
    <property type="molecule type" value="Genomic_DNA"/>
</dbReference>
<dbReference type="Pfam" id="PF00535">
    <property type="entry name" value="Glycos_transf_2"/>
    <property type="match status" value="1"/>
</dbReference>